<accession>A0A9Q1F738</accession>
<proteinExistence type="predicted"/>
<gene>
    <name evidence="1" type="ORF">SKAU_G00237660</name>
</gene>
<organism evidence="1 2">
    <name type="scientific">Synaphobranchus kaupii</name>
    <name type="common">Kaup's arrowtooth eel</name>
    <dbReference type="NCBI Taxonomy" id="118154"/>
    <lineage>
        <taxon>Eukaryota</taxon>
        <taxon>Metazoa</taxon>
        <taxon>Chordata</taxon>
        <taxon>Craniata</taxon>
        <taxon>Vertebrata</taxon>
        <taxon>Euteleostomi</taxon>
        <taxon>Actinopterygii</taxon>
        <taxon>Neopterygii</taxon>
        <taxon>Teleostei</taxon>
        <taxon>Anguilliformes</taxon>
        <taxon>Synaphobranchidae</taxon>
        <taxon>Synaphobranchus</taxon>
    </lineage>
</organism>
<dbReference type="Proteomes" id="UP001152622">
    <property type="component" value="Chromosome 8"/>
</dbReference>
<dbReference type="AlphaFoldDB" id="A0A9Q1F738"/>
<dbReference type="EMBL" id="JAINUF010000008">
    <property type="protein sequence ID" value="KAJ8352290.1"/>
    <property type="molecule type" value="Genomic_DNA"/>
</dbReference>
<reference evidence="1" key="1">
    <citation type="journal article" date="2023" name="Science">
        <title>Genome structures resolve the early diversification of teleost fishes.</title>
        <authorList>
            <person name="Parey E."/>
            <person name="Louis A."/>
            <person name="Montfort J."/>
            <person name="Bouchez O."/>
            <person name="Roques C."/>
            <person name="Iampietro C."/>
            <person name="Lluch J."/>
            <person name="Castinel A."/>
            <person name="Donnadieu C."/>
            <person name="Desvignes T."/>
            <person name="Floi Bucao C."/>
            <person name="Jouanno E."/>
            <person name="Wen M."/>
            <person name="Mejri S."/>
            <person name="Dirks R."/>
            <person name="Jansen H."/>
            <person name="Henkel C."/>
            <person name="Chen W.J."/>
            <person name="Zahm M."/>
            <person name="Cabau C."/>
            <person name="Klopp C."/>
            <person name="Thompson A.W."/>
            <person name="Robinson-Rechavi M."/>
            <person name="Braasch I."/>
            <person name="Lecointre G."/>
            <person name="Bobe J."/>
            <person name="Postlethwait J.H."/>
            <person name="Berthelot C."/>
            <person name="Roest Crollius H."/>
            <person name="Guiguen Y."/>
        </authorList>
    </citation>
    <scope>NUCLEOTIDE SEQUENCE</scope>
    <source>
        <strain evidence="1">WJC10195</strain>
    </source>
</reference>
<protein>
    <submittedName>
        <fullName evidence="1">Uncharacterized protein</fullName>
    </submittedName>
</protein>
<keyword evidence="2" id="KW-1185">Reference proteome</keyword>
<name>A0A9Q1F738_SYNKA</name>
<evidence type="ECO:0000313" key="1">
    <source>
        <dbReference type="EMBL" id="KAJ8352290.1"/>
    </source>
</evidence>
<comment type="caution">
    <text evidence="1">The sequence shown here is derived from an EMBL/GenBank/DDBJ whole genome shotgun (WGS) entry which is preliminary data.</text>
</comment>
<evidence type="ECO:0000313" key="2">
    <source>
        <dbReference type="Proteomes" id="UP001152622"/>
    </source>
</evidence>
<sequence length="82" mass="9456">MAPAIKVQTYLRGKSIMTGHRARMVLHARITCRCHSHRARETLTCATDRSVEREKKDVQMESGCSCTCWKWGLFFTGQLVRK</sequence>